<dbReference type="PROSITE" id="PS51767">
    <property type="entry name" value="PEPTIDASE_A1"/>
    <property type="match status" value="1"/>
</dbReference>
<accession>A0A1D6J7R6</accession>
<dbReference type="Gene3D" id="3.30.420.40">
    <property type="match status" value="1"/>
</dbReference>
<reference evidence="6" key="1">
    <citation type="submission" date="2015-12" db="EMBL/GenBank/DDBJ databases">
        <title>Update maize B73 reference genome by single molecule sequencing technologies.</title>
        <authorList>
            <consortium name="Maize Genome Sequencing Project"/>
            <person name="Ware D."/>
        </authorList>
    </citation>
    <scope>NUCLEOTIDE SEQUENCE</scope>
    <source>
        <tissue evidence="6">Seedling</tissue>
    </source>
</reference>
<dbReference type="InterPro" id="IPR021109">
    <property type="entry name" value="Peptidase_aspartic_dom_sf"/>
</dbReference>
<evidence type="ECO:0000256" key="2">
    <source>
        <dbReference type="ARBA" id="ARBA00022670"/>
    </source>
</evidence>
<dbReference type="InterPro" id="IPR033121">
    <property type="entry name" value="PEPTIDASE_A1"/>
</dbReference>
<dbReference type="InterPro" id="IPR051708">
    <property type="entry name" value="Plant_Aspart_Prot_A1"/>
</dbReference>
<dbReference type="AlphaFoldDB" id="A0A1D6J7R6"/>
<dbReference type="GO" id="GO:0005524">
    <property type="term" value="F:ATP binding"/>
    <property type="evidence" value="ECO:0007669"/>
    <property type="project" value="UniProtKB-KW"/>
</dbReference>
<dbReference type="PANTHER" id="PTHR47967:SF57">
    <property type="entry name" value="PEPTIDASE A1 DOMAIN-CONTAINING PROTEIN"/>
    <property type="match status" value="1"/>
</dbReference>
<dbReference type="PANTHER" id="PTHR47967">
    <property type="entry name" value="OS07G0603500 PROTEIN-RELATED"/>
    <property type="match status" value="1"/>
</dbReference>
<dbReference type="STRING" id="4577.A0A1D6J7R6"/>
<evidence type="ECO:0000256" key="4">
    <source>
        <dbReference type="ARBA" id="ARBA00022801"/>
    </source>
</evidence>
<keyword evidence="5" id="KW-0067">ATP-binding</keyword>
<dbReference type="Pfam" id="PF14543">
    <property type="entry name" value="TAXi_N"/>
    <property type="match status" value="1"/>
</dbReference>
<dbReference type="InterPro" id="IPR032861">
    <property type="entry name" value="TAXi_N"/>
</dbReference>
<evidence type="ECO:0000256" key="3">
    <source>
        <dbReference type="ARBA" id="ARBA00022741"/>
    </source>
</evidence>
<organism evidence="6">
    <name type="scientific">Zea mays</name>
    <name type="common">Maize</name>
    <dbReference type="NCBI Taxonomy" id="4577"/>
    <lineage>
        <taxon>Eukaryota</taxon>
        <taxon>Viridiplantae</taxon>
        <taxon>Streptophyta</taxon>
        <taxon>Embryophyta</taxon>
        <taxon>Tracheophyta</taxon>
        <taxon>Spermatophyta</taxon>
        <taxon>Magnoliopsida</taxon>
        <taxon>Liliopsida</taxon>
        <taxon>Poales</taxon>
        <taxon>Poaceae</taxon>
        <taxon>PACMAD clade</taxon>
        <taxon>Panicoideae</taxon>
        <taxon>Andropogonodae</taxon>
        <taxon>Andropogoneae</taxon>
        <taxon>Tripsacinae</taxon>
        <taxon>Zea</taxon>
    </lineage>
</organism>
<evidence type="ECO:0000256" key="5">
    <source>
        <dbReference type="ARBA" id="ARBA00022840"/>
    </source>
</evidence>
<evidence type="ECO:0000313" key="6">
    <source>
        <dbReference type="EMBL" id="AQK43965.1"/>
    </source>
</evidence>
<dbReference type="Gene3D" id="2.40.70.10">
    <property type="entry name" value="Acid Proteases"/>
    <property type="match status" value="2"/>
</dbReference>
<gene>
    <name evidence="6" type="ORF">ZEAMMB73_Zm00001d025554</name>
</gene>
<sequence length="517" mass="56535">MGRRLLVSLLPLLMVVMRIGGGGVRHLKSPTGVRGPKRGSEGVLRVARTLGPAPFLLGSAAAIHLGNTTSCIAAYDFRLGSPEYYQLCMPSWVAITDNDTVLSVEAAMNHATVSPGTTISGFTCLLNQKLKDDVVKSEMKLSSPYKFSKKAGRVAIQFNHPSWRGQVIEFSHVDLAVVLVSELKHRAEAHLGRELSAAVIVVPRHLNYNGRQDIVNAGRIVHNDPESTTICEGANPRFWPLATIPSTAGAEHEAEPGVCPNGKFVLNHFANRVRPPAPVVSKLETKGILDYKTFSCFAARTCQPCQPHCHKQAAKAGQIFDPSRSTTFHRAGWISRECLVVKDSLGLEFANCMEKENTCLYSVTYGGRWSYTAGKVVCDKLTIGTNTRFSFMFGCSLDVEYKNYEEAGIVGFGYSGISFFEQVSSQINYKDFSYCLPINETAIGYMNLSDYRGQGADVLYTPLFRTTSKPTYSLTVEEIVANGQNLGLAPSQIVVDSGSLWTILSSDTFDCLDNVIT</sequence>
<name>A0A1D6J7R6_MAIZE</name>
<dbReference type="InterPro" id="IPR043129">
    <property type="entry name" value="ATPase_NBD"/>
</dbReference>
<dbReference type="EMBL" id="CM000786">
    <property type="protein sequence ID" value="AQK43965.1"/>
    <property type="molecule type" value="Genomic_DNA"/>
</dbReference>
<keyword evidence="3" id="KW-0547">Nucleotide-binding</keyword>
<protein>
    <submittedName>
        <fullName evidence="6">Aspartic proteinase nepenthesin-2</fullName>
    </submittedName>
</protein>
<dbReference type="GO" id="GO:0140662">
    <property type="term" value="F:ATP-dependent protein folding chaperone"/>
    <property type="evidence" value="ECO:0007669"/>
    <property type="project" value="InterPro"/>
</dbReference>
<dbReference type="SUPFAM" id="SSF53067">
    <property type="entry name" value="Actin-like ATPase domain"/>
    <property type="match status" value="1"/>
</dbReference>
<dbReference type="InParanoid" id="A0A1D6J7R6"/>
<dbReference type="Pfam" id="PF00012">
    <property type="entry name" value="HSP70"/>
    <property type="match status" value="1"/>
</dbReference>
<proteinExistence type="inferred from homology"/>
<keyword evidence="4" id="KW-0378">Hydrolase</keyword>
<keyword evidence="2" id="KW-0645">Protease</keyword>
<comment type="similarity">
    <text evidence="1">Belongs to the peptidase A1 family.</text>
</comment>
<dbReference type="SUPFAM" id="SSF50630">
    <property type="entry name" value="Acid proteases"/>
    <property type="match status" value="1"/>
</dbReference>
<dbReference type="GO" id="GO:0006508">
    <property type="term" value="P:proteolysis"/>
    <property type="evidence" value="ECO:0007669"/>
    <property type="project" value="UniProtKB-KW"/>
</dbReference>
<dbReference type="SMR" id="A0A1D6J7R6"/>
<dbReference type="InterPro" id="IPR013126">
    <property type="entry name" value="Hsp_70_fam"/>
</dbReference>
<evidence type="ECO:0000256" key="1">
    <source>
        <dbReference type="ARBA" id="ARBA00007447"/>
    </source>
</evidence>
<dbReference type="GO" id="GO:0008233">
    <property type="term" value="F:peptidase activity"/>
    <property type="evidence" value="ECO:0007669"/>
    <property type="project" value="UniProtKB-KW"/>
</dbReference>